<evidence type="ECO:0000256" key="1">
    <source>
        <dbReference type="SAM" id="MobiDB-lite"/>
    </source>
</evidence>
<organism evidence="2 3">
    <name type="scientific">Leptomonas pyrrhocoris</name>
    <name type="common">Firebug parasite</name>
    <dbReference type="NCBI Taxonomy" id="157538"/>
    <lineage>
        <taxon>Eukaryota</taxon>
        <taxon>Discoba</taxon>
        <taxon>Euglenozoa</taxon>
        <taxon>Kinetoplastea</taxon>
        <taxon>Metakinetoplastina</taxon>
        <taxon>Trypanosomatida</taxon>
        <taxon>Trypanosomatidae</taxon>
        <taxon>Leishmaniinae</taxon>
        <taxon>Leptomonas</taxon>
    </lineage>
</organism>
<feature type="compositionally biased region" description="Polar residues" evidence="1">
    <location>
        <begin position="52"/>
        <end position="62"/>
    </location>
</feature>
<keyword evidence="3" id="KW-1185">Reference proteome</keyword>
<feature type="compositionally biased region" description="Low complexity" evidence="1">
    <location>
        <begin position="96"/>
        <end position="113"/>
    </location>
</feature>
<dbReference type="OMA" id="CAYARCG"/>
<dbReference type="OrthoDB" id="249458at2759"/>
<feature type="region of interest" description="Disordered" evidence="1">
    <location>
        <begin position="490"/>
        <end position="509"/>
    </location>
</feature>
<feature type="compositionally biased region" description="Basic and acidic residues" evidence="1">
    <location>
        <begin position="258"/>
        <end position="274"/>
    </location>
</feature>
<dbReference type="GeneID" id="26905065"/>
<gene>
    <name evidence="2" type="ORF">ABB37_04774</name>
</gene>
<feature type="region of interest" description="Disordered" evidence="1">
    <location>
        <begin position="254"/>
        <end position="279"/>
    </location>
</feature>
<dbReference type="RefSeq" id="XP_015659013.1">
    <property type="nucleotide sequence ID" value="XM_015802569.1"/>
</dbReference>
<dbReference type="VEuPathDB" id="TriTrypDB:LpyrH10_08_2230"/>
<evidence type="ECO:0000313" key="2">
    <source>
        <dbReference type="EMBL" id="KPA80574.1"/>
    </source>
</evidence>
<dbReference type="EMBL" id="LGTL01000008">
    <property type="protein sequence ID" value="KPA80574.1"/>
    <property type="molecule type" value="Genomic_DNA"/>
</dbReference>
<accession>A0A0N1J4U7</accession>
<protein>
    <submittedName>
        <fullName evidence="2">Uncharacterized protein</fullName>
    </submittedName>
</protein>
<dbReference type="Proteomes" id="UP000037923">
    <property type="component" value="Unassembled WGS sequence"/>
</dbReference>
<dbReference type="AlphaFoldDB" id="A0A0N1J4U7"/>
<feature type="region of interest" description="Disordered" evidence="1">
    <location>
        <begin position="52"/>
        <end position="74"/>
    </location>
</feature>
<comment type="caution">
    <text evidence="2">The sequence shown here is derived from an EMBL/GenBank/DDBJ whole genome shotgun (WGS) entry which is preliminary data.</text>
</comment>
<name>A0A0N1J4U7_LEPPY</name>
<sequence length="1053" mass="114325">MRHMKGFSAASIHPFRRLCHPYRHIVAVSVQYSASAAAASTLLFTNSRSLGTQPSASSTLPQSDASSGAEADGSKLFENDTFSGAAANPAVGDSLSTEFPSTSTSASPSVSAPAAELSRLTLEKIDAFVRRHDYLCVGMGISSTLPPLPASDAAGQAGSPNLQSNMVVEGGVLASAPDGQHRHSARALHATEAVVGDIRTMLDRVAQEAPVLGALTEKQRQRLITDVCRIGYVVGLHRRCAALYVDTVLPTSKMSRHSAGDDDGRSFDPQRQSHESGAAVDGTTLSIPDFVLDAAGEAADLGTLERCLAYVVQVFVNEDEGTSSPGASETPEMHSGWLAALQIFALCVRVALQHNWYGPPLSAIMQPPQRSASSGVEPNTVVDHEAKKGRSCDGAWARSSVDGAANTNIDSPETSAMDARRVEELWYTFTMRVLRLLRLHDGGEAFFRATLRSARYHYAQAGGDWSAAHAAVYASCFRCWFGEAEQTNTTSPYPAASGSTRKHGKANHLPLSPSAAPSPTVRLTCPALVVLLRTAVAARQHDIAEWATLYADACLDDWTSEGGRTFGPGCHETAKAASVSSSSSAATAQLDMLLMWYLRYLQQSNQRHRACCWLRRLRTRQPSSPLLDSALPSLPVLRVAARLAGEGLDADVALWCLQLCLDDTPGRSPTHLDIFTCLCAYARCGLPTFDMVLRSLLSNGLLRPTAEELLFVRLLHARRSVCWRREWEQCMAQYVVTTTSEEEREKKGVTRQKRGSVKQMEAPTVVLRLFAAVEPSSNDAARRDAASSAAACEDGVTTQEDRSCNDEEAAAAARSIAPSRTTVFSTRVMYQILLLLQEGEHTDFMPFYRTFLITFNEYVAVSDRARWALLALAWASLQHGSTPLEDVVYIAREVEQLMGLQAEHHALGFKDENKKKAAISRPLPIAADLYRSLERRWASLYQQYPPSWWFTALAGDATLLDRAGMEKMAARARAAAPATTPAFARFVRRRHLLPTADTSAPEMLLSSVRRGTSRNGMGPAAMSDLGCPQERCAALQQMDRELWAAYVASGQSI</sequence>
<proteinExistence type="predicted"/>
<feature type="region of interest" description="Disordered" evidence="1">
    <location>
        <begin position="93"/>
        <end position="113"/>
    </location>
</feature>
<evidence type="ECO:0000313" key="3">
    <source>
        <dbReference type="Proteomes" id="UP000037923"/>
    </source>
</evidence>
<reference evidence="2 3" key="1">
    <citation type="submission" date="2015-07" db="EMBL/GenBank/DDBJ databases">
        <title>High-quality genome of monoxenous trypanosomatid Leptomonas pyrrhocoris.</title>
        <authorList>
            <person name="Flegontov P."/>
            <person name="Butenko A."/>
            <person name="Firsov S."/>
            <person name="Vlcek C."/>
            <person name="Logacheva M.D."/>
            <person name="Field M."/>
            <person name="Filatov D."/>
            <person name="Flegontova O."/>
            <person name="Gerasimov E."/>
            <person name="Jackson A.P."/>
            <person name="Kelly S."/>
            <person name="Opperdoes F."/>
            <person name="O'Reilly A."/>
            <person name="Votypka J."/>
            <person name="Yurchenko V."/>
            <person name="Lukes J."/>
        </authorList>
    </citation>
    <scope>NUCLEOTIDE SEQUENCE [LARGE SCALE GENOMIC DNA]</scope>
    <source>
        <strain evidence="2">H10</strain>
    </source>
</reference>